<sequence>MFEGLLGSHRMLAHIEPPDVIPGIALVTVVLPDNPTGVSLEAKPVYWSVGLDGTPTSDPLLPVKGEPGKYQLELWFMGSGASSVHVSMKEEDQQYDATIPILAMPTAQKDMPLGLGIVLSLLGLFLVVLMVTIVMASVGESLISVGEKRSTPTRRKWLGLAVGTLSMVLILWGGKNWWDSEAAGYQRNIYKPIQGMADFLVIEEVPFLDLKIDPKELGQGGSSRKMGYLIPDHGKLMHLFLVKKGGLEVFAHLHPQRLDSLHFRTVLPELPAGDYHVFADITRFTGFAETIVADLSVPESRGFRLASYTGSLGADDSFLITNPIKSEVATLDSDFLLCGMPGVRVELGDGYEAIWESNVDRYEARRLHELTFALFDPHGEAAVLQPYLGMMGHAVVMKHDGSVYIHLHPTGNYSMGAQEAMVNRFKTRKQGYTGIPSGITFMDSIDSVIDWLDAMPETERDSLLMGEMVHPVITDGEHETHQIVRFPYAFPEPGSYRVWVQVKIDGRVRQAAFDVEVV</sequence>
<gene>
    <name evidence="2" type="ORF">ADIS_3001</name>
</gene>
<keyword evidence="1" id="KW-0812">Transmembrane</keyword>
<comment type="caution">
    <text evidence="2">The sequence shown here is derived from an EMBL/GenBank/DDBJ whole genome shotgun (WGS) entry which is preliminary data.</text>
</comment>
<reference evidence="2 3" key="1">
    <citation type="submission" date="2013-02" db="EMBL/GenBank/DDBJ databases">
        <title>A novel strain isolated from Lonar lake, Maharashtra, India.</title>
        <authorList>
            <person name="Singh A."/>
        </authorList>
    </citation>
    <scope>NUCLEOTIDE SEQUENCE [LARGE SCALE GENOMIC DNA]</scope>
    <source>
        <strain evidence="2 3">AK24</strain>
    </source>
</reference>
<evidence type="ECO:0000313" key="3">
    <source>
        <dbReference type="Proteomes" id="UP000013909"/>
    </source>
</evidence>
<dbReference type="EMBL" id="AQHR01000085">
    <property type="protein sequence ID" value="EON76551.1"/>
    <property type="molecule type" value="Genomic_DNA"/>
</dbReference>
<proteinExistence type="predicted"/>
<feature type="transmembrane region" description="Helical" evidence="1">
    <location>
        <begin position="157"/>
        <end position="178"/>
    </location>
</feature>
<protein>
    <submittedName>
        <fullName evidence="2">Uncharacterized protein</fullName>
    </submittedName>
</protein>
<keyword evidence="1" id="KW-0472">Membrane</keyword>
<name>R7ZR03_9BACT</name>
<dbReference type="STRING" id="1232681.ADIS_3001"/>
<organism evidence="2 3">
    <name type="scientific">Lunatimonas lonarensis</name>
    <dbReference type="NCBI Taxonomy" id="1232681"/>
    <lineage>
        <taxon>Bacteria</taxon>
        <taxon>Pseudomonadati</taxon>
        <taxon>Bacteroidota</taxon>
        <taxon>Cytophagia</taxon>
        <taxon>Cytophagales</taxon>
        <taxon>Cyclobacteriaceae</taxon>
    </lineage>
</organism>
<feature type="transmembrane region" description="Helical" evidence="1">
    <location>
        <begin position="113"/>
        <end position="136"/>
    </location>
</feature>
<evidence type="ECO:0000313" key="2">
    <source>
        <dbReference type="EMBL" id="EON76551.1"/>
    </source>
</evidence>
<dbReference type="Proteomes" id="UP000013909">
    <property type="component" value="Unassembled WGS sequence"/>
</dbReference>
<dbReference type="AlphaFoldDB" id="R7ZR03"/>
<accession>R7ZR03</accession>
<keyword evidence="3" id="KW-1185">Reference proteome</keyword>
<dbReference type="PATRIC" id="fig|1288963.3.peg.2993"/>
<keyword evidence="1" id="KW-1133">Transmembrane helix</keyword>
<evidence type="ECO:0000256" key="1">
    <source>
        <dbReference type="SAM" id="Phobius"/>
    </source>
</evidence>